<evidence type="ECO:0000313" key="6">
    <source>
        <dbReference type="EMBL" id="KAK1284696.1"/>
    </source>
</evidence>
<comment type="caution">
    <text evidence="6">The sequence shown here is derived from an EMBL/GenBank/DDBJ whole genome shotgun (WGS) entry which is preliminary data.</text>
</comment>
<comment type="similarity">
    <text evidence="4">Belongs to the glycosyl hydrolase 18 family.</text>
</comment>
<evidence type="ECO:0000256" key="2">
    <source>
        <dbReference type="ARBA" id="ARBA00023295"/>
    </source>
</evidence>
<evidence type="ECO:0000259" key="5">
    <source>
        <dbReference type="PROSITE" id="PS51910"/>
    </source>
</evidence>
<dbReference type="InterPro" id="IPR001223">
    <property type="entry name" value="Glyco_hydro18_cat"/>
</dbReference>
<evidence type="ECO:0000256" key="4">
    <source>
        <dbReference type="RuleBase" id="RU004453"/>
    </source>
</evidence>
<dbReference type="GO" id="GO:0005975">
    <property type="term" value="P:carbohydrate metabolic process"/>
    <property type="evidence" value="ECO:0007669"/>
    <property type="project" value="InterPro"/>
</dbReference>
<reference evidence="6" key="1">
    <citation type="journal article" date="2023" name="Nat. Commun.">
        <title>Diploid and tetraploid genomes of Acorus and the evolution of monocots.</title>
        <authorList>
            <person name="Ma L."/>
            <person name="Liu K.W."/>
            <person name="Li Z."/>
            <person name="Hsiao Y.Y."/>
            <person name="Qi Y."/>
            <person name="Fu T."/>
            <person name="Tang G.D."/>
            <person name="Zhang D."/>
            <person name="Sun W.H."/>
            <person name="Liu D.K."/>
            <person name="Li Y."/>
            <person name="Chen G.Z."/>
            <person name="Liu X.D."/>
            <person name="Liao X.Y."/>
            <person name="Jiang Y.T."/>
            <person name="Yu X."/>
            <person name="Hao Y."/>
            <person name="Huang J."/>
            <person name="Zhao X.W."/>
            <person name="Ke S."/>
            <person name="Chen Y.Y."/>
            <person name="Wu W.L."/>
            <person name="Hsu J.L."/>
            <person name="Lin Y.F."/>
            <person name="Huang M.D."/>
            <person name="Li C.Y."/>
            <person name="Huang L."/>
            <person name="Wang Z.W."/>
            <person name="Zhao X."/>
            <person name="Zhong W.Y."/>
            <person name="Peng D.H."/>
            <person name="Ahmad S."/>
            <person name="Lan S."/>
            <person name="Zhang J.S."/>
            <person name="Tsai W.C."/>
            <person name="Van de Peer Y."/>
            <person name="Liu Z.J."/>
        </authorList>
    </citation>
    <scope>NUCLEOTIDE SEQUENCE</scope>
    <source>
        <strain evidence="6">CP</strain>
    </source>
</reference>
<dbReference type="Proteomes" id="UP001180020">
    <property type="component" value="Unassembled WGS sequence"/>
</dbReference>
<feature type="domain" description="GH18" evidence="5">
    <location>
        <begin position="1"/>
        <end position="267"/>
    </location>
</feature>
<reference evidence="6" key="2">
    <citation type="submission" date="2023-06" db="EMBL/GenBank/DDBJ databases">
        <authorList>
            <person name="Ma L."/>
            <person name="Liu K.-W."/>
            <person name="Li Z."/>
            <person name="Hsiao Y.-Y."/>
            <person name="Qi Y."/>
            <person name="Fu T."/>
            <person name="Tang G."/>
            <person name="Zhang D."/>
            <person name="Sun W.-H."/>
            <person name="Liu D.-K."/>
            <person name="Li Y."/>
            <person name="Chen G.-Z."/>
            <person name="Liu X.-D."/>
            <person name="Liao X.-Y."/>
            <person name="Jiang Y.-T."/>
            <person name="Yu X."/>
            <person name="Hao Y."/>
            <person name="Huang J."/>
            <person name="Zhao X.-W."/>
            <person name="Ke S."/>
            <person name="Chen Y.-Y."/>
            <person name="Wu W.-L."/>
            <person name="Hsu J.-L."/>
            <person name="Lin Y.-F."/>
            <person name="Huang M.-D."/>
            <person name="Li C.-Y."/>
            <person name="Huang L."/>
            <person name="Wang Z.-W."/>
            <person name="Zhao X."/>
            <person name="Zhong W.-Y."/>
            <person name="Peng D.-H."/>
            <person name="Ahmad S."/>
            <person name="Lan S."/>
            <person name="Zhang J.-S."/>
            <person name="Tsai W.-C."/>
            <person name="Van De Peer Y."/>
            <person name="Liu Z.-J."/>
        </authorList>
    </citation>
    <scope>NUCLEOTIDE SEQUENCE</scope>
    <source>
        <strain evidence="6">CP</strain>
        <tissue evidence="6">Leaves</tissue>
    </source>
</reference>
<keyword evidence="1 3" id="KW-0378">Hydrolase</keyword>
<dbReference type="Gene3D" id="3.20.20.80">
    <property type="entry name" value="Glycosidases"/>
    <property type="match status" value="1"/>
</dbReference>
<dbReference type="PANTHER" id="PTHR46476">
    <property type="entry name" value="CHITINASE 2-LIKE"/>
    <property type="match status" value="1"/>
</dbReference>
<dbReference type="SUPFAM" id="SSF51445">
    <property type="entry name" value="(Trans)glycosidases"/>
    <property type="match status" value="1"/>
</dbReference>
<sequence>MSLNLFREYIGAKFNGVKFTDVPINLPASTSTSSSPSPTNGDFNIFWDSKNLTPEAAASIKTHHANVNIGVSLGGASVNNATAFFQPKSVSSWVNNAVSSLREIIIHYHINGIDIDYENFHADPDTFAECVGQLITTLKSDRTITFVSIAPFEDPDVQRHYLALWRKYGHAIDYVNFQFYAYDKIGATQFLNYFRLQEQNYHGGKVLASFSTDSDGGGLGPDDGFFNASEELKKQGRLGGIFVWSSDDSKKFGFRYEVQSQQLLASH</sequence>
<dbReference type="Pfam" id="PF00704">
    <property type="entry name" value="Glyco_hydro_18"/>
    <property type="match status" value="1"/>
</dbReference>
<evidence type="ECO:0000256" key="3">
    <source>
        <dbReference type="RuleBase" id="RU000489"/>
    </source>
</evidence>
<dbReference type="InterPro" id="IPR001579">
    <property type="entry name" value="Glyco_hydro_18_chit_AS"/>
</dbReference>
<organism evidence="6 7">
    <name type="scientific">Acorus calamus</name>
    <name type="common">Sweet flag</name>
    <dbReference type="NCBI Taxonomy" id="4465"/>
    <lineage>
        <taxon>Eukaryota</taxon>
        <taxon>Viridiplantae</taxon>
        <taxon>Streptophyta</taxon>
        <taxon>Embryophyta</taxon>
        <taxon>Tracheophyta</taxon>
        <taxon>Spermatophyta</taxon>
        <taxon>Magnoliopsida</taxon>
        <taxon>Liliopsida</taxon>
        <taxon>Acoraceae</taxon>
        <taxon>Acorus</taxon>
    </lineage>
</organism>
<dbReference type="PANTHER" id="PTHR46476:SF13">
    <property type="entry name" value="2, PUTATIVE, EXPRESSED-RELATED"/>
    <property type="match status" value="1"/>
</dbReference>
<dbReference type="GO" id="GO:0004553">
    <property type="term" value="F:hydrolase activity, hydrolyzing O-glycosyl compounds"/>
    <property type="evidence" value="ECO:0007669"/>
    <property type="project" value="InterPro"/>
</dbReference>
<keyword evidence="2 3" id="KW-0326">Glycosidase</keyword>
<protein>
    <recommendedName>
        <fullName evidence="5">GH18 domain-containing protein</fullName>
    </recommendedName>
</protein>
<keyword evidence="7" id="KW-1185">Reference proteome</keyword>
<dbReference type="AlphaFoldDB" id="A0AAV9C738"/>
<dbReference type="EMBL" id="JAUJYO010000021">
    <property type="protein sequence ID" value="KAK1284696.1"/>
    <property type="molecule type" value="Genomic_DNA"/>
</dbReference>
<gene>
    <name evidence="6" type="ORF">QJS10_CPB21g00318</name>
</gene>
<dbReference type="PROSITE" id="PS51910">
    <property type="entry name" value="GH18_2"/>
    <property type="match status" value="1"/>
</dbReference>
<evidence type="ECO:0000256" key="1">
    <source>
        <dbReference type="ARBA" id="ARBA00022801"/>
    </source>
</evidence>
<dbReference type="InterPro" id="IPR017853">
    <property type="entry name" value="GH"/>
</dbReference>
<name>A0AAV9C738_ACOCL</name>
<evidence type="ECO:0000313" key="7">
    <source>
        <dbReference type="Proteomes" id="UP001180020"/>
    </source>
</evidence>
<proteinExistence type="inferred from homology"/>
<accession>A0AAV9C738</accession>
<dbReference type="PROSITE" id="PS01095">
    <property type="entry name" value="GH18_1"/>
    <property type="match status" value="1"/>
</dbReference>